<reference evidence="2 3" key="1">
    <citation type="submission" date="2015-10" db="EMBL/GenBank/DDBJ databases">
        <title>Full genome of DAOMC 229536 Phialocephala scopiformis, a fungal endophyte of spruce producing the potent anti-insectan compound rugulosin.</title>
        <authorList>
            <consortium name="DOE Joint Genome Institute"/>
            <person name="Walker A.K."/>
            <person name="Frasz S.L."/>
            <person name="Seifert K.A."/>
            <person name="Miller J.D."/>
            <person name="Mondo S.J."/>
            <person name="Labutti K."/>
            <person name="Lipzen A."/>
            <person name="Dockter R."/>
            <person name="Kennedy M."/>
            <person name="Grigoriev I.V."/>
            <person name="Spatafora J.W."/>
        </authorList>
    </citation>
    <scope>NUCLEOTIDE SEQUENCE [LARGE SCALE GENOMIC DNA]</scope>
    <source>
        <strain evidence="2 3">CBS 120377</strain>
    </source>
</reference>
<evidence type="ECO:0000313" key="3">
    <source>
        <dbReference type="Proteomes" id="UP000070700"/>
    </source>
</evidence>
<evidence type="ECO:0000256" key="1">
    <source>
        <dbReference type="SAM" id="MobiDB-lite"/>
    </source>
</evidence>
<dbReference type="PANTHER" id="PTHR38790:SF4">
    <property type="entry name" value="2EXR DOMAIN-CONTAINING PROTEIN"/>
    <property type="match status" value="1"/>
</dbReference>
<dbReference type="PANTHER" id="PTHR38790">
    <property type="entry name" value="2EXR DOMAIN-CONTAINING PROTEIN-RELATED"/>
    <property type="match status" value="1"/>
</dbReference>
<keyword evidence="3" id="KW-1185">Reference proteome</keyword>
<dbReference type="GeneID" id="28829038"/>
<sequence length="312" mass="35941">MAIAKKKSKAKTAKQVAKTKKVHKKVPGFDAFAKNPPQLKKRKGKKVKTVEVSEVIEPTGGIHSVEWVQAIQEQKECGFLKLPYEVRIKIYRHAINDFTFFSSTQIEPRKKGKKFTSYLWKDPAGDTERLYMICRQTYVDLVGSGLLYQMIPFKFSSPQTMLNYLLVIHPVHRDAIRNIIVDINLIHVPKSFHPLALSTLSSMTNLRYLEVQIIIAKRLFDRFIATAQGPYWNPARYTYGLNEKVIERLMKSVDPATLVEDEEDVKRWKSLETFVVFWAPEWMNMELVDGEAEKLESVAEAWRAAMMSVKSA</sequence>
<dbReference type="Proteomes" id="UP000070700">
    <property type="component" value="Unassembled WGS sequence"/>
</dbReference>
<dbReference type="KEGG" id="psco:LY89DRAFT_728840"/>
<dbReference type="OrthoDB" id="5413827at2759"/>
<dbReference type="AlphaFoldDB" id="A0A194XRE4"/>
<organism evidence="2 3">
    <name type="scientific">Mollisia scopiformis</name>
    <name type="common">Conifer needle endophyte fungus</name>
    <name type="synonym">Phialocephala scopiformis</name>
    <dbReference type="NCBI Taxonomy" id="149040"/>
    <lineage>
        <taxon>Eukaryota</taxon>
        <taxon>Fungi</taxon>
        <taxon>Dikarya</taxon>
        <taxon>Ascomycota</taxon>
        <taxon>Pezizomycotina</taxon>
        <taxon>Leotiomycetes</taxon>
        <taxon>Helotiales</taxon>
        <taxon>Mollisiaceae</taxon>
        <taxon>Mollisia</taxon>
    </lineage>
</organism>
<protein>
    <submittedName>
        <fullName evidence="2">Uncharacterized protein</fullName>
    </submittedName>
</protein>
<proteinExistence type="predicted"/>
<evidence type="ECO:0000313" key="2">
    <source>
        <dbReference type="EMBL" id="KUJ22721.1"/>
    </source>
</evidence>
<accession>A0A194XRE4</accession>
<gene>
    <name evidence="2" type="ORF">LY89DRAFT_728840</name>
</gene>
<dbReference type="RefSeq" id="XP_018077076.1">
    <property type="nucleotide sequence ID" value="XM_018219312.1"/>
</dbReference>
<feature type="region of interest" description="Disordered" evidence="1">
    <location>
        <begin position="1"/>
        <end position="23"/>
    </location>
</feature>
<dbReference type="InParanoid" id="A0A194XRE4"/>
<name>A0A194XRE4_MOLSC</name>
<dbReference type="EMBL" id="KQ947406">
    <property type="protein sequence ID" value="KUJ22721.1"/>
    <property type="molecule type" value="Genomic_DNA"/>
</dbReference>